<name>A0A6J5FYR2_9BURK</name>
<protein>
    <submittedName>
        <fullName evidence="2">Uncharacterized protein</fullName>
    </submittedName>
</protein>
<accession>A0A6J5FYR2</accession>
<feature type="region of interest" description="Disordered" evidence="1">
    <location>
        <begin position="1"/>
        <end position="29"/>
    </location>
</feature>
<dbReference type="AlphaFoldDB" id="A0A6J5FYR2"/>
<reference evidence="2 3" key="1">
    <citation type="submission" date="2020-04" db="EMBL/GenBank/DDBJ databases">
        <authorList>
            <person name="De Canck E."/>
        </authorList>
    </citation>
    <scope>NUCLEOTIDE SEQUENCE [LARGE SCALE GENOMIC DNA]</scope>
    <source>
        <strain evidence="2 3">LMG 27177</strain>
    </source>
</reference>
<gene>
    <name evidence="2" type="ORF">LMG27177_02060</name>
</gene>
<keyword evidence="3" id="KW-1185">Reference proteome</keyword>
<dbReference type="Proteomes" id="UP000494252">
    <property type="component" value="Unassembled WGS sequence"/>
</dbReference>
<evidence type="ECO:0000256" key="1">
    <source>
        <dbReference type="SAM" id="MobiDB-lite"/>
    </source>
</evidence>
<organism evidence="2 3">
    <name type="scientific">Paraburkholderia fynbosensis</name>
    <dbReference type="NCBI Taxonomy" id="1200993"/>
    <lineage>
        <taxon>Bacteria</taxon>
        <taxon>Pseudomonadati</taxon>
        <taxon>Pseudomonadota</taxon>
        <taxon>Betaproteobacteria</taxon>
        <taxon>Burkholderiales</taxon>
        <taxon>Burkholderiaceae</taxon>
        <taxon>Paraburkholderia</taxon>
    </lineage>
</organism>
<dbReference type="EMBL" id="CADIKI010000005">
    <property type="protein sequence ID" value="CAB3786702.1"/>
    <property type="molecule type" value="Genomic_DNA"/>
</dbReference>
<proteinExistence type="predicted"/>
<evidence type="ECO:0000313" key="3">
    <source>
        <dbReference type="Proteomes" id="UP000494252"/>
    </source>
</evidence>
<feature type="compositionally biased region" description="Gly residues" evidence="1">
    <location>
        <begin position="20"/>
        <end position="29"/>
    </location>
</feature>
<sequence length="29" mass="3121">MSTFDRHKNAYSNATLARTSGGGLNPPTR</sequence>
<evidence type="ECO:0000313" key="2">
    <source>
        <dbReference type="EMBL" id="CAB3786702.1"/>
    </source>
</evidence>